<dbReference type="AlphaFoldDB" id="N1WE18"/>
<sequence>MKHTGELKEEEMSILVDKTPDLSKAFTILDQYSKDPKKRAEVAAKLESERDYAYDLAARFEAGERQGIEKGIEKGELKKALEAARKMLAEGIKLDVVLRVTDLTEQDLRDHGIDF</sequence>
<comment type="caution">
    <text evidence="1">The sequence shown here is derived from an EMBL/GenBank/DDBJ whole genome shotgun (WGS) entry which is preliminary data.</text>
</comment>
<dbReference type="Proteomes" id="UP000012313">
    <property type="component" value="Unassembled WGS sequence"/>
</dbReference>
<evidence type="ECO:0008006" key="3">
    <source>
        <dbReference type="Google" id="ProtNLM"/>
    </source>
</evidence>
<dbReference type="PANTHER" id="PTHR41317:SF1">
    <property type="entry name" value="PD-(D_E)XK NUCLEASE FAMILY TRANSPOSASE"/>
    <property type="match status" value="1"/>
</dbReference>
<organism evidence="1 2">
    <name type="scientific">Leptospira weilii serovar Ranarum str. ICFT</name>
    <dbReference type="NCBI Taxonomy" id="1218598"/>
    <lineage>
        <taxon>Bacteria</taxon>
        <taxon>Pseudomonadati</taxon>
        <taxon>Spirochaetota</taxon>
        <taxon>Spirochaetia</taxon>
        <taxon>Leptospirales</taxon>
        <taxon>Leptospiraceae</taxon>
        <taxon>Leptospira</taxon>
    </lineage>
</organism>
<dbReference type="EMBL" id="AOHC02000038">
    <property type="protein sequence ID" value="EMY77205.1"/>
    <property type="molecule type" value="Genomic_DNA"/>
</dbReference>
<proteinExistence type="predicted"/>
<protein>
    <recommendedName>
        <fullName evidence="3">Rpn family recombination-promoting nuclease/putative transposase</fullName>
    </recommendedName>
</protein>
<evidence type="ECO:0000313" key="2">
    <source>
        <dbReference type="Proteomes" id="UP000012313"/>
    </source>
</evidence>
<accession>N1WE18</accession>
<dbReference type="PANTHER" id="PTHR41317">
    <property type="entry name" value="PD-(D_E)XK NUCLEASE FAMILY TRANSPOSASE"/>
    <property type="match status" value="1"/>
</dbReference>
<gene>
    <name evidence="1" type="ORF">LEP1GSC060_1958</name>
</gene>
<keyword evidence="2" id="KW-1185">Reference proteome</keyword>
<name>N1WE18_9LEPT</name>
<dbReference type="STRING" id="1218598.LEP1GSC060_1958"/>
<evidence type="ECO:0000313" key="1">
    <source>
        <dbReference type="EMBL" id="EMY77205.1"/>
    </source>
</evidence>
<reference evidence="1" key="1">
    <citation type="submission" date="2013-03" db="EMBL/GenBank/DDBJ databases">
        <authorList>
            <person name="Harkins D.M."/>
            <person name="Durkin A.S."/>
            <person name="Brinkac L.M."/>
            <person name="Haft D.H."/>
            <person name="Selengut J.D."/>
            <person name="Sanka R."/>
            <person name="DePew J."/>
            <person name="Purushe J."/>
            <person name="Hartskeerl R.A."/>
            <person name="Ahmed A."/>
            <person name="van der Linden H."/>
            <person name="Goris M.G.A."/>
            <person name="Vinetz J.M."/>
            <person name="Sutton G.G."/>
            <person name="Nierman W.C."/>
            <person name="Fouts D.E."/>
        </authorList>
    </citation>
    <scope>NUCLEOTIDE SEQUENCE [LARGE SCALE GENOMIC DNA]</scope>
    <source>
        <strain evidence="1">ICFT</strain>
    </source>
</reference>